<sequence length="336" mass="36257">MSGGTIISVIGTAVSLLSFIQSNFPEKENDGGSSVAFAVGLNTDGLSGAGGDLPDVRLFGEGGEFLGAKYDPGDIQNGAAGKKVKVDQSGHEYQQPSYALFTANDDAICVAYVAQTWPDGSKWAWSGDWGRVCAGGTYYHSNIIINPDEPHKPDCLWIDKNGDQPVTAFQVHFPDFTKNSDGSYNHDIGYYCNTPAYKYSFGNDPNGISYYVPPRDYNNGGINGKRSVLTGRQEQNLPIEPVPDFGRVYSNDTRLVISSDPQHTATSLCDADRSYGPDFVSMSEGLYCDMSVKTLYPLCVPDSDATGACFEVATASLKSGGARMSQKAFSKILQWD</sequence>
<proteinExistence type="predicted"/>
<accession>A0A364NF70</accession>
<gene>
    <name evidence="2" type="ORF">DDE83_000707</name>
</gene>
<name>A0A364NF70_STELY</name>
<feature type="chain" id="PRO_5016627470" description="Secreted protein" evidence="1">
    <location>
        <begin position="23"/>
        <end position="336"/>
    </location>
</feature>
<feature type="signal peptide" evidence="1">
    <location>
        <begin position="1"/>
        <end position="22"/>
    </location>
</feature>
<reference evidence="3" key="1">
    <citation type="submission" date="2018-05" db="EMBL/GenBank/DDBJ databases">
        <title>Draft genome sequence of Stemphylium lycopersici strain CIDEFI 213.</title>
        <authorList>
            <person name="Medina R."/>
            <person name="Franco M.E.E."/>
            <person name="Lucentini C.G."/>
            <person name="Saparrat M.C.N."/>
            <person name="Balatti P.A."/>
        </authorList>
    </citation>
    <scope>NUCLEOTIDE SEQUENCE [LARGE SCALE GENOMIC DNA]</scope>
    <source>
        <strain evidence="3">CIDEFI 213</strain>
    </source>
</reference>
<dbReference type="STRING" id="183478.A0A364NF70"/>
<dbReference type="EMBL" id="QGDH01000007">
    <property type="protein sequence ID" value="RAR15910.1"/>
    <property type="molecule type" value="Genomic_DNA"/>
</dbReference>
<evidence type="ECO:0000313" key="2">
    <source>
        <dbReference type="EMBL" id="RAR15910.1"/>
    </source>
</evidence>
<dbReference type="OrthoDB" id="5365129at2759"/>
<evidence type="ECO:0008006" key="4">
    <source>
        <dbReference type="Google" id="ProtNLM"/>
    </source>
</evidence>
<comment type="caution">
    <text evidence="2">The sequence shown here is derived from an EMBL/GenBank/DDBJ whole genome shotgun (WGS) entry which is preliminary data.</text>
</comment>
<keyword evidence="1" id="KW-0732">Signal</keyword>
<protein>
    <recommendedName>
        <fullName evidence="4">Secreted protein</fullName>
    </recommendedName>
</protein>
<dbReference type="Proteomes" id="UP000249619">
    <property type="component" value="Unassembled WGS sequence"/>
</dbReference>
<evidence type="ECO:0000256" key="1">
    <source>
        <dbReference type="SAM" id="SignalP"/>
    </source>
</evidence>
<organism evidence="2 3">
    <name type="scientific">Stemphylium lycopersici</name>
    <name type="common">Tomato gray leaf spot disease fungus</name>
    <name type="synonym">Thyrospora lycopersici</name>
    <dbReference type="NCBI Taxonomy" id="183478"/>
    <lineage>
        <taxon>Eukaryota</taxon>
        <taxon>Fungi</taxon>
        <taxon>Dikarya</taxon>
        <taxon>Ascomycota</taxon>
        <taxon>Pezizomycotina</taxon>
        <taxon>Dothideomycetes</taxon>
        <taxon>Pleosporomycetidae</taxon>
        <taxon>Pleosporales</taxon>
        <taxon>Pleosporineae</taxon>
        <taxon>Pleosporaceae</taxon>
        <taxon>Stemphylium</taxon>
    </lineage>
</organism>
<dbReference type="AlphaFoldDB" id="A0A364NF70"/>
<keyword evidence="3" id="KW-1185">Reference proteome</keyword>
<evidence type="ECO:0000313" key="3">
    <source>
        <dbReference type="Proteomes" id="UP000249619"/>
    </source>
</evidence>